<reference evidence="1 2" key="1">
    <citation type="journal article" date="2018" name="Sci. Rep.">
        <title>Characterisation of pathogen-specific regions and novel effector candidates in Fusarium oxysporum f. sp. cepae.</title>
        <authorList>
            <person name="Armitage A.D."/>
            <person name="Taylor A."/>
            <person name="Sobczyk M.K."/>
            <person name="Baxter L."/>
            <person name="Greenfield B.P."/>
            <person name="Bates H.J."/>
            <person name="Wilson F."/>
            <person name="Jackson A.C."/>
            <person name="Ott S."/>
            <person name="Harrison R.J."/>
            <person name="Clarkson J.P."/>
        </authorList>
    </citation>
    <scope>NUCLEOTIDE SEQUENCE [LARGE SCALE GENOMIC DNA]</scope>
    <source>
        <strain evidence="1 2">Fp_A8</strain>
    </source>
</reference>
<comment type="caution">
    <text evidence="1">The sequence shown here is derived from an EMBL/GenBank/DDBJ whole genome shotgun (WGS) entry which is preliminary data.</text>
</comment>
<proteinExistence type="predicted"/>
<accession>A0A420S0E7</accession>
<evidence type="ECO:0000313" key="2">
    <source>
        <dbReference type="Proteomes" id="UP000283569"/>
    </source>
</evidence>
<sequence>MVRRLLGRRDRRRGGDDQIELDAGALRKLGGADGGARGAAGGPEEFDQQVGGRVGHIAVPREGGVAVHEDLQLEDALDAVQRAERLPQHGHGAQRAQARTLARLLQADAAADAAGHRDAAVHARQLSA</sequence>
<dbReference type="AlphaFoldDB" id="A0A420S0E7"/>
<evidence type="ECO:0000313" key="1">
    <source>
        <dbReference type="EMBL" id="RKL22727.1"/>
    </source>
</evidence>
<dbReference type="Proteomes" id="UP000283569">
    <property type="component" value="Unassembled WGS sequence"/>
</dbReference>
<dbReference type="EMBL" id="MRDB01000118">
    <property type="protein sequence ID" value="RKL22727.1"/>
    <property type="molecule type" value="Genomic_DNA"/>
</dbReference>
<name>A0A420S0E7_GIBIN</name>
<protein>
    <submittedName>
        <fullName evidence="1">Uncharacterized protein</fullName>
    </submittedName>
</protein>
<gene>
    <name evidence="1" type="ORF">BFJ72_g14655</name>
</gene>
<organism evidence="1 2">
    <name type="scientific">Gibberella intermedia</name>
    <name type="common">Bulb rot disease fungus</name>
    <name type="synonym">Fusarium proliferatum</name>
    <dbReference type="NCBI Taxonomy" id="948311"/>
    <lineage>
        <taxon>Eukaryota</taxon>
        <taxon>Fungi</taxon>
        <taxon>Dikarya</taxon>
        <taxon>Ascomycota</taxon>
        <taxon>Pezizomycotina</taxon>
        <taxon>Sordariomycetes</taxon>
        <taxon>Hypocreomycetidae</taxon>
        <taxon>Hypocreales</taxon>
        <taxon>Nectriaceae</taxon>
        <taxon>Fusarium</taxon>
        <taxon>Fusarium fujikuroi species complex</taxon>
    </lineage>
</organism>